<dbReference type="HOGENOM" id="CLU_617147_0_0_1"/>
<feature type="region of interest" description="Disordered" evidence="1">
    <location>
        <begin position="356"/>
        <end position="385"/>
    </location>
</feature>
<dbReference type="PANTHER" id="PTHR34415">
    <property type="entry name" value="INTEGRASE CATALYTIC DOMAIN-CONTAINING PROTEIN"/>
    <property type="match status" value="1"/>
</dbReference>
<feature type="compositionally biased region" description="Basic and acidic residues" evidence="1">
    <location>
        <begin position="1"/>
        <end position="16"/>
    </location>
</feature>
<feature type="region of interest" description="Disordered" evidence="1">
    <location>
        <begin position="1"/>
        <end position="20"/>
    </location>
</feature>
<feature type="region of interest" description="Disordered" evidence="1">
    <location>
        <begin position="28"/>
        <end position="104"/>
    </location>
</feature>
<accession>E9GEN8</accession>
<dbReference type="STRING" id="6669.E9GEN8"/>
<proteinExistence type="predicted"/>
<dbReference type="PhylomeDB" id="E9GEN8"/>
<dbReference type="Proteomes" id="UP000000305">
    <property type="component" value="Unassembled WGS sequence"/>
</dbReference>
<evidence type="ECO:0000256" key="1">
    <source>
        <dbReference type="SAM" id="MobiDB-lite"/>
    </source>
</evidence>
<feature type="region of interest" description="Disordered" evidence="1">
    <location>
        <begin position="407"/>
        <end position="430"/>
    </location>
</feature>
<dbReference type="EMBL" id="GL732541">
    <property type="protein sequence ID" value="EFX81869.1"/>
    <property type="molecule type" value="Genomic_DNA"/>
</dbReference>
<evidence type="ECO:0000313" key="2">
    <source>
        <dbReference type="EMBL" id="EFX81869.1"/>
    </source>
</evidence>
<protein>
    <submittedName>
        <fullName evidence="2">Uncharacterized protein</fullName>
    </submittedName>
</protein>
<feature type="compositionally biased region" description="Low complexity" evidence="1">
    <location>
        <begin position="70"/>
        <end position="82"/>
    </location>
</feature>
<gene>
    <name evidence="2" type="ORF">DAPPUDRAFT_241620</name>
</gene>
<sequence>MEEDCRPLGSEGHDVVDVDDDATWVTDSELSVASSSHRHQSDHQREILTSPPETTTHEIDKKRTKKTAQKKCPATKKSPSKPAAKKTKKTTTTTKTTGQTVTSHVDHAAETAGDSGSESSCGLEASVEQVADRFAQGCECRDGDSCFSNINPESAYRHRLNIAELTRSEHDMYLMGVTMASLSNPEETARRTERKRLHTQYVFQGKKICLEAFLYLENCTQYQLKRIRKHIMTHGVTPRVHGNHGKRPHNRFSLDIYQQATAFLQSYIQRAQNKQSGGIPGRNLNQPTSKTKGKSERSAAVVLPPDINYKTVHSAYKEYMEHFEPGTKWLGFSTFRHFMKRQFPLVKFSSPATIPSASEPLHSPSYGGTSSGASSEPKHLEQPPPVVTTDRVVVVVVAEDSAVCQKTAPVAAPAPATPPSPAEEEDVPLECRPAPNLVQYARIR</sequence>
<reference evidence="2 3" key="1">
    <citation type="journal article" date="2011" name="Science">
        <title>The ecoresponsive genome of Daphnia pulex.</title>
        <authorList>
            <person name="Colbourne J.K."/>
            <person name="Pfrender M.E."/>
            <person name="Gilbert D."/>
            <person name="Thomas W.K."/>
            <person name="Tucker A."/>
            <person name="Oakley T.H."/>
            <person name="Tokishita S."/>
            <person name="Aerts A."/>
            <person name="Arnold G.J."/>
            <person name="Basu M.K."/>
            <person name="Bauer D.J."/>
            <person name="Caceres C.E."/>
            <person name="Carmel L."/>
            <person name="Casola C."/>
            <person name="Choi J.H."/>
            <person name="Detter J.C."/>
            <person name="Dong Q."/>
            <person name="Dusheyko S."/>
            <person name="Eads B.D."/>
            <person name="Frohlich T."/>
            <person name="Geiler-Samerotte K.A."/>
            <person name="Gerlach D."/>
            <person name="Hatcher P."/>
            <person name="Jogdeo S."/>
            <person name="Krijgsveld J."/>
            <person name="Kriventseva E.V."/>
            <person name="Kultz D."/>
            <person name="Laforsch C."/>
            <person name="Lindquist E."/>
            <person name="Lopez J."/>
            <person name="Manak J.R."/>
            <person name="Muller J."/>
            <person name="Pangilinan J."/>
            <person name="Patwardhan R.P."/>
            <person name="Pitluck S."/>
            <person name="Pritham E.J."/>
            <person name="Rechtsteiner A."/>
            <person name="Rho M."/>
            <person name="Rogozin I.B."/>
            <person name="Sakarya O."/>
            <person name="Salamov A."/>
            <person name="Schaack S."/>
            <person name="Shapiro H."/>
            <person name="Shiga Y."/>
            <person name="Skalitzky C."/>
            <person name="Smith Z."/>
            <person name="Souvorov A."/>
            <person name="Sung W."/>
            <person name="Tang Z."/>
            <person name="Tsuchiya D."/>
            <person name="Tu H."/>
            <person name="Vos H."/>
            <person name="Wang M."/>
            <person name="Wolf Y.I."/>
            <person name="Yamagata H."/>
            <person name="Yamada T."/>
            <person name="Ye Y."/>
            <person name="Shaw J.R."/>
            <person name="Andrews J."/>
            <person name="Crease T.J."/>
            <person name="Tang H."/>
            <person name="Lucas S.M."/>
            <person name="Robertson H.M."/>
            <person name="Bork P."/>
            <person name="Koonin E.V."/>
            <person name="Zdobnov E.M."/>
            <person name="Grigoriev I.V."/>
            <person name="Lynch M."/>
            <person name="Boore J.L."/>
        </authorList>
    </citation>
    <scope>NUCLEOTIDE SEQUENCE [LARGE SCALE GENOMIC DNA]</scope>
</reference>
<name>E9GEN8_DAPPU</name>
<dbReference type="OrthoDB" id="8194213at2759"/>
<dbReference type="eggNOG" id="ENOG502RYKN">
    <property type="taxonomic scope" value="Eukaryota"/>
</dbReference>
<dbReference type="InParanoid" id="E9GEN8"/>
<dbReference type="PANTHER" id="PTHR34415:SF1">
    <property type="entry name" value="INTEGRASE CATALYTIC DOMAIN-CONTAINING PROTEIN"/>
    <property type="match status" value="1"/>
</dbReference>
<evidence type="ECO:0000313" key="3">
    <source>
        <dbReference type="Proteomes" id="UP000000305"/>
    </source>
</evidence>
<organism evidence="2 3">
    <name type="scientific">Daphnia pulex</name>
    <name type="common">Water flea</name>
    <dbReference type="NCBI Taxonomy" id="6669"/>
    <lineage>
        <taxon>Eukaryota</taxon>
        <taxon>Metazoa</taxon>
        <taxon>Ecdysozoa</taxon>
        <taxon>Arthropoda</taxon>
        <taxon>Crustacea</taxon>
        <taxon>Branchiopoda</taxon>
        <taxon>Diplostraca</taxon>
        <taxon>Cladocera</taxon>
        <taxon>Anomopoda</taxon>
        <taxon>Daphniidae</taxon>
        <taxon>Daphnia</taxon>
    </lineage>
</organism>
<dbReference type="KEGG" id="dpx:DAPPUDRAFT_241620"/>
<keyword evidence="3" id="KW-1185">Reference proteome</keyword>
<feature type="region of interest" description="Disordered" evidence="1">
    <location>
        <begin position="274"/>
        <end position="299"/>
    </location>
</feature>
<dbReference type="AlphaFoldDB" id="E9GEN8"/>